<protein>
    <submittedName>
        <fullName evidence="1">Speckle-type POZ protein B</fullName>
    </submittedName>
</protein>
<proteinExistence type="predicted"/>
<comment type="caution">
    <text evidence="1">The sequence shown here is derived from an EMBL/GenBank/DDBJ whole genome shotgun (WGS) entry which is preliminary data.</text>
</comment>
<gene>
    <name evidence="1" type="primary">spop-b_51</name>
    <name evidence="1" type="ORF">CDAR_389021</name>
</gene>
<dbReference type="EMBL" id="BPLQ01005231">
    <property type="protein sequence ID" value="GIY13413.1"/>
    <property type="molecule type" value="Genomic_DNA"/>
</dbReference>
<dbReference type="Gene3D" id="2.60.210.10">
    <property type="entry name" value="Apoptosis, Tumor Necrosis Factor Receptor Associated Protein 2, Chain A"/>
    <property type="match status" value="1"/>
</dbReference>
<evidence type="ECO:0000313" key="2">
    <source>
        <dbReference type="Proteomes" id="UP001054837"/>
    </source>
</evidence>
<dbReference type="Proteomes" id="UP001054837">
    <property type="component" value="Unassembled WGS sequence"/>
</dbReference>
<feature type="non-terminal residue" evidence="1">
    <location>
        <position position="347"/>
    </location>
</feature>
<organism evidence="1 2">
    <name type="scientific">Caerostris darwini</name>
    <dbReference type="NCBI Taxonomy" id="1538125"/>
    <lineage>
        <taxon>Eukaryota</taxon>
        <taxon>Metazoa</taxon>
        <taxon>Ecdysozoa</taxon>
        <taxon>Arthropoda</taxon>
        <taxon>Chelicerata</taxon>
        <taxon>Arachnida</taxon>
        <taxon>Araneae</taxon>
        <taxon>Araneomorphae</taxon>
        <taxon>Entelegynae</taxon>
        <taxon>Araneoidea</taxon>
        <taxon>Araneidae</taxon>
        <taxon>Caerostris</taxon>
    </lineage>
</organism>
<dbReference type="InterPro" id="IPR008974">
    <property type="entry name" value="TRAF-like"/>
</dbReference>
<reference evidence="1 2" key="1">
    <citation type="submission" date="2021-06" db="EMBL/GenBank/DDBJ databases">
        <title>Caerostris darwini draft genome.</title>
        <authorList>
            <person name="Kono N."/>
            <person name="Arakawa K."/>
        </authorList>
    </citation>
    <scope>NUCLEOTIDE SEQUENCE [LARGE SCALE GENOMIC DNA]</scope>
</reference>
<dbReference type="SUPFAM" id="SSF49599">
    <property type="entry name" value="TRAF domain-like"/>
    <property type="match status" value="2"/>
</dbReference>
<accession>A0AAV4R065</accession>
<name>A0AAV4R065_9ARAC</name>
<sequence length="347" mass="39401">MASNNNPERKVFTIKWIIENFKYSTLKCTHGLRSPTFIVDTMEKTKWCLFVCLEFYDIEFGVLVSGLQRMPDCKGPPSITIDGECALLTVDGLVAREYNFREEEVSKNGHVFFESFTPTWEMSADVVENFFPNGTLTVRCKIWKCCGEINNDAYCTARTHIGVEKKSFIWSIRNFSTLEKGNELTNRINSTPNDKLIVTLKFSVTGEDETLHVRFISPDSKDESRCFSIKFSVLDSNGDAVLCGKTEAAFYNYEKESECLLTLTKKEIMGKKSQYLRDDVLNLLYECNFSNGLVYGEIENINYGSIPNQTANACLPDLKVAENTTTATNPSEPALLKRDIELMLHEN</sequence>
<evidence type="ECO:0000313" key="1">
    <source>
        <dbReference type="EMBL" id="GIY13413.1"/>
    </source>
</evidence>
<keyword evidence="2" id="KW-1185">Reference proteome</keyword>
<dbReference type="AlphaFoldDB" id="A0AAV4R065"/>